<dbReference type="STRING" id="1384459.GL4_2991"/>
<keyword evidence="5 6" id="KW-0472">Membrane</keyword>
<dbReference type="Pfam" id="PF00672">
    <property type="entry name" value="HAMP"/>
    <property type="match status" value="1"/>
</dbReference>
<dbReference type="InterPro" id="IPR001054">
    <property type="entry name" value="A/G_cyclase"/>
</dbReference>
<comment type="subcellular location">
    <subcellularLocation>
        <location evidence="1">Cell membrane</location>
        <topology evidence="1">Multi-pass membrane protein</topology>
    </subcellularLocation>
</comment>
<evidence type="ECO:0000259" key="8">
    <source>
        <dbReference type="PROSITE" id="PS50885"/>
    </source>
</evidence>
<evidence type="ECO:0000256" key="4">
    <source>
        <dbReference type="ARBA" id="ARBA00022989"/>
    </source>
</evidence>
<evidence type="ECO:0000256" key="2">
    <source>
        <dbReference type="ARBA" id="ARBA00022475"/>
    </source>
</evidence>
<evidence type="ECO:0000313" key="9">
    <source>
        <dbReference type="EMBL" id="BAQ18423.1"/>
    </source>
</evidence>
<dbReference type="Pfam" id="PF00211">
    <property type="entry name" value="Guanylate_cyc"/>
    <property type="match status" value="1"/>
</dbReference>
<evidence type="ECO:0000256" key="3">
    <source>
        <dbReference type="ARBA" id="ARBA00022692"/>
    </source>
</evidence>
<dbReference type="Gene3D" id="6.10.340.10">
    <property type="match status" value="1"/>
</dbReference>
<sequence>MQGPQIVRISFRATLLTLMLAVLLTAVALLGTAAYLYARFAVQDLGAQVLTQASERVEQHVQHALDVAEDEADTVGRLITEGWIDPDDEKRLSTYFAAALEARPSLSYMSFGMPSGKYYHAFRDKNGDLSVLWLTPKDDGSRYLREFTVVPGETWSKLRDIPNSKRTPPYERPYYLAAYKAEQPIWTESYVFLGSGEALDVPGVSRAVPAVGPDGEFVGVLTADFDLYALSRFLRDIKLGSAGISFLLEVTNDGARRVIAHPAAADPNEAKRIDLTQPAPDGGGRVTIRAEDIADPRVANFLKPLGADLTGVPASLQDITFEADGRTYLGSYRHLGREGGPNWIIGMALPEDEIFGDVQRMAQLMVYLGLGGVLVAAALSVLLSKRIAGYLRAIADETRRIGQFRLDPKPPVQSRIREISTLATAVEEMKTGLRSFQKYVPADLVRLLLESGEEAKLGGARTEITVYFSDLEGFTSMSETLPPDTLVEILARYLDEMTGQILHHGGTVDKFIGDGIMALWGAPRSHGRDALGACRAALANRGKLESLCEVWAKEGFPPLRTRTGIHTGSAMVGNFGSPDRLDYTAIGDTVNVASRLEGLNQIYGTDILISDVTRRAVDDVIVTRPIDKVAVKGRQEGIVIYALIGERAALSEDEIALAQACTEAMDLYFSREWEAAAAAFAAILKQKPEDEPARIMRARCEAFAKSPPPADWDGLSQTGKQ</sequence>
<dbReference type="GO" id="GO:0035556">
    <property type="term" value="P:intracellular signal transduction"/>
    <property type="evidence" value="ECO:0007669"/>
    <property type="project" value="InterPro"/>
</dbReference>
<dbReference type="SMART" id="SM00304">
    <property type="entry name" value="HAMP"/>
    <property type="match status" value="1"/>
</dbReference>
<evidence type="ECO:0000256" key="1">
    <source>
        <dbReference type="ARBA" id="ARBA00004651"/>
    </source>
</evidence>
<dbReference type="Pfam" id="PF02743">
    <property type="entry name" value="dCache_1"/>
    <property type="match status" value="1"/>
</dbReference>
<evidence type="ECO:0000256" key="6">
    <source>
        <dbReference type="SAM" id="Phobius"/>
    </source>
</evidence>
<dbReference type="HOGENOM" id="CLU_021956_0_0_5"/>
<dbReference type="PROSITE" id="PS50125">
    <property type="entry name" value="GUANYLATE_CYCLASE_2"/>
    <property type="match status" value="1"/>
</dbReference>
<dbReference type="AlphaFoldDB" id="A0A0A8K663"/>
<dbReference type="KEGG" id="mcg:GL4_2991"/>
<proteinExistence type="predicted"/>
<reference evidence="9 10" key="1">
    <citation type="submission" date="2014-09" db="EMBL/GenBank/DDBJ databases">
        <title>Genome sequencing of Methyloceanibacter caenitepidi Gela4.</title>
        <authorList>
            <person name="Takeuchi M."/>
            <person name="Susumu S."/>
            <person name="Kamagata Y."/>
            <person name="Oshima K."/>
            <person name="Hattori M."/>
            <person name="Iwasaki W."/>
        </authorList>
    </citation>
    <scope>NUCLEOTIDE SEQUENCE [LARGE SCALE GENOMIC DNA]</scope>
    <source>
        <strain evidence="9 10">Gela4</strain>
    </source>
</reference>
<dbReference type="Gene3D" id="3.30.70.1230">
    <property type="entry name" value="Nucleotide cyclase"/>
    <property type="match status" value="1"/>
</dbReference>
<keyword evidence="9" id="KW-0456">Lyase</keyword>
<feature type="domain" description="Guanylate cyclase" evidence="7">
    <location>
        <begin position="465"/>
        <end position="597"/>
    </location>
</feature>
<organism evidence="9 10">
    <name type="scientific">Methyloceanibacter caenitepidi</name>
    <dbReference type="NCBI Taxonomy" id="1384459"/>
    <lineage>
        <taxon>Bacteria</taxon>
        <taxon>Pseudomonadati</taxon>
        <taxon>Pseudomonadota</taxon>
        <taxon>Alphaproteobacteria</taxon>
        <taxon>Hyphomicrobiales</taxon>
        <taxon>Hyphomicrobiaceae</taxon>
        <taxon>Methyloceanibacter</taxon>
    </lineage>
</organism>
<keyword evidence="3 6" id="KW-0812">Transmembrane</keyword>
<accession>A0A0A8K663</accession>
<gene>
    <name evidence="9" type="ORF">GL4_2991</name>
</gene>
<dbReference type="EMBL" id="AP014648">
    <property type="protein sequence ID" value="BAQ18423.1"/>
    <property type="molecule type" value="Genomic_DNA"/>
</dbReference>
<dbReference type="CDD" id="cd07302">
    <property type="entry name" value="CHD"/>
    <property type="match status" value="1"/>
</dbReference>
<dbReference type="PANTHER" id="PTHR43081">
    <property type="entry name" value="ADENYLATE CYCLASE, TERMINAL-DIFFERENTIATION SPECIFIC-RELATED"/>
    <property type="match status" value="1"/>
</dbReference>
<dbReference type="EC" id="4.6.1.1" evidence="9"/>
<protein>
    <submittedName>
        <fullName evidence="9">Adenylate cyclase</fullName>
        <ecNumber evidence="9">4.6.1.1</ecNumber>
    </submittedName>
</protein>
<evidence type="ECO:0000259" key="7">
    <source>
        <dbReference type="PROSITE" id="PS50125"/>
    </source>
</evidence>
<dbReference type="InterPro" id="IPR033479">
    <property type="entry name" value="dCache_1"/>
</dbReference>
<dbReference type="GO" id="GO:0004016">
    <property type="term" value="F:adenylate cyclase activity"/>
    <property type="evidence" value="ECO:0007669"/>
    <property type="project" value="UniProtKB-EC"/>
</dbReference>
<dbReference type="Gene3D" id="3.30.450.20">
    <property type="entry name" value="PAS domain"/>
    <property type="match status" value="1"/>
</dbReference>
<dbReference type="InterPro" id="IPR003660">
    <property type="entry name" value="HAMP_dom"/>
</dbReference>
<feature type="domain" description="HAMP" evidence="8">
    <location>
        <begin position="385"/>
        <end position="438"/>
    </location>
</feature>
<keyword evidence="10" id="KW-1185">Reference proteome</keyword>
<dbReference type="SUPFAM" id="SSF55073">
    <property type="entry name" value="Nucleotide cyclase"/>
    <property type="match status" value="1"/>
</dbReference>
<dbReference type="PROSITE" id="PS50885">
    <property type="entry name" value="HAMP"/>
    <property type="match status" value="1"/>
</dbReference>
<evidence type="ECO:0000256" key="5">
    <source>
        <dbReference type="ARBA" id="ARBA00023136"/>
    </source>
</evidence>
<feature type="transmembrane region" description="Helical" evidence="6">
    <location>
        <begin position="364"/>
        <end position="383"/>
    </location>
</feature>
<dbReference type="InterPro" id="IPR029787">
    <property type="entry name" value="Nucleotide_cyclase"/>
</dbReference>
<dbReference type="InterPro" id="IPR050697">
    <property type="entry name" value="Adenylyl/Guanylyl_Cyclase_3/4"/>
</dbReference>
<dbReference type="GO" id="GO:0006171">
    <property type="term" value="P:cAMP biosynthetic process"/>
    <property type="evidence" value="ECO:0007669"/>
    <property type="project" value="TreeGrafter"/>
</dbReference>
<evidence type="ECO:0000313" key="10">
    <source>
        <dbReference type="Proteomes" id="UP000031643"/>
    </source>
</evidence>
<keyword evidence="4 6" id="KW-1133">Transmembrane helix</keyword>
<name>A0A0A8K663_9HYPH</name>
<dbReference type="SMART" id="SM00044">
    <property type="entry name" value="CYCc"/>
    <property type="match status" value="1"/>
</dbReference>
<dbReference type="CDD" id="cd18774">
    <property type="entry name" value="PDC2_HK_sensor"/>
    <property type="match status" value="1"/>
</dbReference>
<keyword evidence="2" id="KW-1003">Cell membrane</keyword>
<dbReference type="GO" id="GO:0005886">
    <property type="term" value="C:plasma membrane"/>
    <property type="evidence" value="ECO:0007669"/>
    <property type="project" value="UniProtKB-SubCell"/>
</dbReference>
<dbReference type="CDD" id="cd12913">
    <property type="entry name" value="PDC1_MCP_like"/>
    <property type="match status" value="1"/>
</dbReference>
<dbReference type="PANTHER" id="PTHR43081:SF1">
    <property type="entry name" value="ADENYLATE CYCLASE, TERMINAL-DIFFERENTIATION SPECIFIC"/>
    <property type="match status" value="1"/>
</dbReference>
<dbReference type="Proteomes" id="UP000031643">
    <property type="component" value="Chromosome"/>
</dbReference>